<accession>A0A2P6MJX2</accession>
<keyword evidence="3" id="KW-1185">Reference proteome</keyword>
<protein>
    <recommendedName>
        <fullName evidence="1">Aminoglycoside phosphotransferase domain-containing protein</fullName>
    </recommendedName>
</protein>
<dbReference type="InterPro" id="IPR002575">
    <property type="entry name" value="Aminoglycoside_PTrfase"/>
</dbReference>
<dbReference type="SUPFAM" id="SSF56112">
    <property type="entry name" value="Protein kinase-like (PK-like)"/>
    <property type="match status" value="1"/>
</dbReference>
<evidence type="ECO:0000313" key="3">
    <source>
        <dbReference type="Proteomes" id="UP000243650"/>
    </source>
</evidence>
<feature type="domain" description="Aminoglycoside phosphotransferase" evidence="1">
    <location>
        <begin position="32"/>
        <end position="255"/>
    </location>
</feature>
<organism evidence="2 3">
    <name type="scientific">Alkalicoccus urumqiensis</name>
    <name type="common">Bacillus urumqiensis</name>
    <dbReference type="NCBI Taxonomy" id="1548213"/>
    <lineage>
        <taxon>Bacteria</taxon>
        <taxon>Bacillati</taxon>
        <taxon>Bacillota</taxon>
        <taxon>Bacilli</taxon>
        <taxon>Bacillales</taxon>
        <taxon>Bacillaceae</taxon>
        <taxon>Alkalicoccus</taxon>
    </lineage>
</organism>
<dbReference type="InterPro" id="IPR051678">
    <property type="entry name" value="AGP_Transferase"/>
</dbReference>
<dbReference type="Proteomes" id="UP000243650">
    <property type="component" value="Unassembled WGS sequence"/>
</dbReference>
<sequence>MRSQEERTEMTEREAERRVRRAFPELSPMKVRHVGTGFDTNVFSVNDCYVFRFPRQEKGRDALLNENHVLQLLQRMEFQAPFSLPEPVFSAEGEPGKFPFVGFSYLPGRELASEADVDLLARHVDEIATFLRSLHSLPVDSSWELEPDTLLRLSAKKRRSMMYECLEEIAPYCEEETAAHMEEYLDTLPEWENPPSSVLVHGDLHPKNLITQNGKLTGIIDWGDAHYGHPASDLALLYQAVPKELHARFFRQYGEVNAEVKELAVFKAVFVSSALARYAVQFDEPHVLRWCHAGLTRALGIWKEDTAY</sequence>
<dbReference type="InterPro" id="IPR011009">
    <property type="entry name" value="Kinase-like_dom_sf"/>
</dbReference>
<comment type="caution">
    <text evidence="2">The sequence shown here is derived from an EMBL/GenBank/DDBJ whole genome shotgun (WGS) entry which is preliminary data.</text>
</comment>
<dbReference type="AlphaFoldDB" id="A0A2P6MJX2"/>
<evidence type="ECO:0000259" key="1">
    <source>
        <dbReference type="Pfam" id="PF01636"/>
    </source>
</evidence>
<evidence type="ECO:0000313" key="2">
    <source>
        <dbReference type="EMBL" id="PRO66577.1"/>
    </source>
</evidence>
<dbReference type="EMBL" id="PVNS01000003">
    <property type="protein sequence ID" value="PRO66577.1"/>
    <property type="molecule type" value="Genomic_DNA"/>
</dbReference>
<reference evidence="2 3" key="1">
    <citation type="submission" date="2018-03" db="EMBL/GenBank/DDBJ databases">
        <title>Bacillus urumqiensis sp. nov., a moderately haloalkaliphilic bacterium isolated from a salt lake.</title>
        <authorList>
            <person name="Zhao B."/>
            <person name="Liao Z."/>
        </authorList>
    </citation>
    <scope>NUCLEOTIDE SEQUENCE [LARGE SCALE GENOMIC DNA]</scope>
    <source>
        <strain evidence="2 3">BZ-SZ-XJ18</strain>
    </source>
</reference>
<dbReference type="PANTHER" id="PTHR21310">
    <property type="entry name" value="AMINOGLYCOSIDE PHOSPHOTRANSFERASE-RELATED-RELATED"/>
    <property type="match status" value="1"/>
</dbReference>
<dbReference type="Pfam" id="PF01636">
    <property type="entry name" value="APH"/>
    <property type="match status" value="1"/>
</dbReference>
<name>A0A2P6MJX2_ALKUR</name>
<gene>
    <name evidence="2" type="ORF">C6I21_04330</name>
</gene>
<proteinExistence type="predicted"/>
<dbReference type="Gene3D" id="3.90.1200.10">
    <property type="match status" value="1"/>
</dbReference>
<dbReference type="RefSeq" id="WP_105958213.1">
    <property type="nucleotide sequence ID" value="NZ_PVNS01000003.1"/>
</dbReference>
<dbReference type="OrthoDB" id="3806873at2"/>
<dbReference type="Gene3D" id="3.30.200.20">
    <property type="entry name" value="Phosphorylase Kinase, domain 1"/>
    <property type="match status" value="1"/>
</dbReference>